<name>A0A835R2Q1_VANPL</name>
<proteinExistence type="predicted"/>
<dbReference type="PANTHER" id="PTHR33179:SF9">
    <property type="entry name" value="OS01G0278000 PROTEIN"/>
    <property type="match status" value="1"/>
</dbReference>
<feature type="domain" description="VQ" evidence="2">
    <location>
        <begin position="98"/>
        <end position="120"/>
    </location>
</feature>
<dbReference type="EMBL" id="JADCNM010000006">
    <property type="protein sequence ID" value="KAG0479102.1"/>
    <property type="molecule type" value="Genomic_DNA"/>
</dbReference>
<evidence type="ECO:0000313" key="4">
    <source>
        <dbReference type="Proteomes" id="UP000639772"/>
    </source>
</evidence>
<dbReference type="GO" id="GO:0005516">
    <property type="term" value="F:calmodulin binding"/>
    <property type="evidence" value="ECO:0007669"/>
    <property type="project" value="TreeGrafter"/>
</dbReference>
<dbReference type="Pfam" id="PF05678">
    <property type="entry name" value="VQ"/>
    <property type="match status" value="1"/>
</dbReference>
<dbReference type="GO" id="GO:0005634">
    <property type="term" value="C:nucleus"/>
    <property type="evidence" value="ECO:0007669"/>
    <property type="project" value="TreeGrafter"/>
</dbReference>
<organism evidence="3 4">
    <name type="scientific">Vanilla planifolia</name>
    <name type="common">Vanilla</name>
    <dbReference type="NCBI Taxonomy" id="51239"/>
    <lineage>
        <taxon>Eukaryota</taxon>
        <taxon>Viridiplantae</taxon>
        <taxon>Streptophyta</taxon>
        <taxon>Embryophyta</taxon>
        <taxon>Tracheophyta</taxon>
        <taxon>Spermatophyta</taxon>
        <taxon>Magnoliopsida</taxon>
        <taxon>Liliopsida</taxon>
        <taxon>Asparagales</taxon>
        <taxon>Orchidaceae</taxon>
        <taxon>Vanilloideae</taxon>
        <taxon>Vanilleae</taxon>
        <taxon>Vanilla</taxon>
    </lineage>
</organism>
<dbReference type="OrthoDB" id="780868at2759"/>
<dbReference type="Proteomes" id="UP000639772">
    <property type="component" value="Chromosome 6"/>
</dbReference>
<feature type="region of interest" description="Disordered" evidence="1">
    <location>
        <begin position="64"/>
        <end position="104"/>
    </location>
</feature>
<evidence type="ECO:0000259" key="2">
    <source>
        <dbReference type="Pfam" id="PF05678"/>
    </source>
</evidence>
<protein>
    <recommendedName>
        <fullName evidence="2">VQ domain-containing protein</fullName>
    </recommendedName>
</protein>
<evidence type="ECO:0000313" key="3">
    <source>
        <dbReference type="EMBL" id="KAG0479102.1"/>
    </source>
</evidence>
<dbReference type="InterPro" id="IPR039609">
    <property type="entry name" value="VQ_15/22"/>
</dbReference>
<dbReference type="PANTHER" id="PTHR33179">
    <property type="entry name" value="VQ MOTIF-CONTAINING PROTEIN"/>
    <property type="match status" value="1"/>
</dbReference>
<feature type="compositionally biased region" description="Polar residues" evidence="1">
    <location>
        <begin position="75"/>
        <end position="86"/>
    </location>
</feature>
<comment type="caution">
    <text evidence="3">The sequence shown here is derived from an EMBL/GenBank/DDBJ whole genome shotgun (WGS) entry which is preliminary data.</text>
</comment>
<sequence length="210" mass="22915">MAENCSSMEACAYRPSFPKTSSWMTEVFSRENEALTKALQISLADDSSVSEALPQLPSLSPELESAARRGDLRGTNLNRIPSSPSGKITKRKSRASKRSPTTYINADPANFRRMVQEVTGVRLSESGLPVETMPKPRAHLTGISHSGQAQAYLPTLDTSDLLLGRPGMVGEVTVSCGSFEPVADCPVYDFEPFPSFPTLESWGIQESWDQ</sequence>
<dbReference type="InterPro" id="IPR008889">
    <property type="entry name" value="VQ"/>
</dbReference>
<gene>
    <name evidence="3" type="ORF">HPP92_013821</name>
</gene>
<accession>A0A835R2Q1</accession>
<feature type="compositionally biased region" description="Basic residues" evidence="1">
    <location>
        <begin position="88"/>
        <end position="97"/>
    </location>
</feature>
<dbReference type="AlphaFoldDB" id="A0A835R2Q1"/>
<reference evidence="3 4" key="1">
    <citation type="journal article" date="2020" name="Nat. Food">
        <title>A phased Vanilla planifolia genome enables genetic improvement of flavour and production.</title>
        <authorList>
            <person name="Hasing T."/>
            <person name="Tang H."/>
            <person name="Brym M."/>
            <person name="Khazi F."/>
            <person name="Huang T."/>
            <person name="Chambers A.H."/>
        </authorList>
    </citation>
    <scope>NUCLEOTIDE SEQUENCE [LARGE SCALE GENOMIC DNA]</scope>
    <source>
        <tissue evidence="3">Leaf</tissue>
    </source>
</reference>
<dbReference type="GO" id="GO:0006970">
    <property type="term" value="P:response to osmotic stress"/>
    <property type="evidence" value="ECO:0007669"/>
    <property type="project" value="TreeGrafter"/>
</dbReference>
<evidence type="ECO:0000256" key="1">
    <source>
        <dbReference type="SAM" id="MobiDB-lite"/>
    </source>
</evidence>